<dbReference type="Proteomes" id="UP000409037">
    <property type="component" value="Unassembled WGS sequence"/>
</dbReference>
<accession>A0A5E7FH42</accession>
<dbReference type="EMBL" id="CABVHU010000019">
    <property type="protein sequence ID" value="VVO38635.1"/>
    <property type="molecule type" value="Genomic_DNA"/>
</dbReference>
<gene>
    <name evidence="1" type="ORF">PS833_05599</name>
</gene>
<name>A0A5E7FH42_PSEFL</name>
<reference evidence="1 2" key="1">
    <citation type="submission" date="2019-09" db="EMBL/GenBank/DDBJ databases">
        <authorList>
            <person name="Chandra G."/>
            <person name="Truman W A."/>
        </authorList>
    </citation>
    <scope>NUCLEOTIDE SEQUENCE [LARGE SCALE GENOMIC DNA]</scope>
    <source>
        <strain evidence="1">PS833</strain>
    </source>
</reference>
<dbReference type="AlphaFoldDB" id="A0A5E7FH42"/>
<evidence type="ECO:0000313" key="2">
    <source>
        <dbReference type="Proteomes" id="UP000409037"/>
    </source>
</evidence>
<sequence>MIARYLLANRHIRASHETDGVKLPLVVLV</sequence>
<evidence type="ECO:0000313" key="1">
    <source>
        <dbReference type="EMBL" id="VVO38635.1"/>
    </source>
</evidence>
<proteinExistence type="predicted"/>
<organism evidence="1 2">
    <name type="scientific">Pseudomonas fluorescens</name>
    <dbReference type="NCBI Taxonomy" id="294"/>
    <lineage>
        <taxon>Bacteria</taxon>
        <taxon>Pseudomonadati</taxon>
        <taxon>Pseudomonadota</taxon>
        <taxon>Gammaproteobacteria</taxon>
        <taxon>Pseudomonadales</taxon>
        <taxon>Pseudomonadaceae</taxon>
        <taxon>Pseudomonas</taxon>
    </lineage>
</organism>
<protein>
    <submittedName>
        <fullName evidence="1">Uncharacterized protein</fullName>
    </submittedName>
</protein>